<dbReference type="InterPro" id="IPR051122">
    <property type="entry name" value="SDR_DHRS6-like"/>
</dbReference>
<dbReference type="PRINTS" id="PR00081">
    <property type="entry name" value="GDHRDH"/>
</dbReference>
<dbReference type="Pfam" id="PF13561">
    <property type="entry name" value="adh_short_C2"/>
    <property type="match status" value="1"/>
</dbReference>
<keyword evidence="4" id="KW-1185">Reference proteome</keyword>
<sequence>MTPSVVGSKHQPPKEKLLPEHVVIVGGSSGMGRALAAELVAQGSEVTIAGRTPAKLDAVRRELGVRTVAMDLGREQDIERLFATTGKVSHIVTTAADVGGAYQPIAAYDMGSARAAVDSKLLGPLLLAKHGAPLLEPGGSIVFTSGIAAYRPGPRASLLAALNGALASLAAALAVELAPLRVNVVSPGWVDTPIWQDVAGDAAPATLSAMADRLPVGRIGRPQDIAAAIIALLRNGFITGTVLHADGGHRLA</sequence>
<comment type="similarity">
    <text evidence="1">Belongs to the short-chain dehydrogenases/reductases (SDR) family.</text>
</comment>
<evidence type="ECO:0000313" key="4">
    <source>
        <dbReference type="Proteomes" id="UP000292385"/>
    </source>
</evidence>
<gene>
    <name evidence="3" type="ORF">E0H58_27645</name>
</gene>
<evidence type="ECO:0000313" key="3">
    <source>
        <dbReference type="EMBL" id="TCC21099.1"/>
    </source>
</evidence>
<keyword evidence="2" id="KW-0560">Oxidoreductase</keyword>
<dbReference type="Gene3D" id="3.40.50.720">
    <property type="entry name" value="NAD(P)-binding Rossmann-like Domain"/>
    <property type="match status" value="1"/>
</dbReference>
<evidence type="ECO:0000256" key="2">
    <source>
        <dbReference type="ARBA" id="ARBA00023002"/>
    </source>
</evidence>
<proteinExistence type="inferred from homology"/>
<dbReference type="EMBL" id="SJJY01000006">
    <property type="protein sequence ID" value="TCC21099.1"/>
    <property type="molecule type" value="Genomic_DNA"/>
</dbReference>
<evidence type="ECO:0000256" key="1">
    <source>
        <dbReference type="ARBA" id="ARBA00006484"/>
    </source>
</evidence>
<dbReference type="InterPro" id="IPR002347">
    <property type="entry name" value="SDR_fam"/>
</dbReference>
<accession>A0ABY2A0W9</accession>
<dbReference type="InterPro" id="IPR036291">
    <property type="entry name" value="NAD(P)-bd_dom_sf"/>
</dbReference>
<dbReference type="PANTHER" id="PTHR43477:SF1">
    <property type="entry name" value="DIHYDROANTICAPSIN 7-DEHYDROGENASE"/>
    <property type="match status" value="1"/>
</dbReference>
<dbReference type="PANTHER" id="PTHR43477">
    <property type="entry name" value="DIHYDROANTICAPSIN 7-DEHYDROGENASE"/>
    <property type="match status" value="1"/>
</dbReference>
<dbReference type="Proteomes" id="UP000292385">
    <property type="component" value="Unassembled WGS sequence"/>
</dbReference>
<organism evidence="3 4">
    <name type="scientific">Kribbella speibonae</name>
    <dbReference type="NCBI Taxonomy" id="1572660"/>
    <lineage>
        <taxon>Bacteria</taxon>
        <taxon>Bacillati</taxon>
        <taxon>Actinomycetota</taxon>
        <taxon>Actinomycetes</taxon>
        <taxon>Propionibacteriales</taxon>
        <taxon>Kribbellaceae</taxon>
        <taxon>Kribbella</taxon>
    </lineage>
</organism>
<protein>
    <submittedName>
        <fullName evidence="3">SDR family oxidoreductase</fullName>
    </submittedName>
</protein>
<dbReference type="NCBIfam" id="NF005449">
    <property type="entry name" value="PRK07041.1"/>
    <property type="match status" value="1"/>
</dbReference>
<name>A0ABY2A0W9_9ACTN</name>
<reference evidence="3 4" key="1">
    <citation type="submission" date="2019-02" db="EMBL/GenBank/DDBJ databases">
        <title>Kribbella capetownensis sp. nov. and Kribbella speibonae sp. nov., isolated from soil.</title>
        <authorList>
            <person name="Curtis S.M."/>
            <person name="Norton I."/>
            <person name="Everest G.J."/>
            <person name="Meyers P.R."/>
        </authorList>
    </citation>
    <scope>NUCLEOTIDE SEQUENCE [LARGE SCALE GENOMIC DNA]</scope>
    <source>
        <strain evidence="3 4">SK5</strain>
    </source>
</reference>
<comment type="caution">
    <text evidence="3">The sequence shown here is derived from an EMBL/GenBank/DDBJ whole genome shotgun (WGS) entry which is preliminary data.</text>
</comment>
<dbReference type="SUPFAM" id="SSF51735">
    <property type="entry name" value="NAD(P)-binding Rossmann-fold domains"/>
    <property type="match status" value="1"/>
</dbReference>